<evidence type="ECO:0000313" key="1">
    <source>
        <dbReference type="EMBL" id="CAG8448170.1"/>
    </source>
</evidence>
<protein>
    <submittedName>
        <fullName evidence="1">4685_t:CDS:1</fullName>
    </submittedName>
</protein>
<comment type="caution">
    <text evidence="1">The sequence shown here is derived from an EMBL/GenBank/DDBJ whole genome shotgun (WGS) entry which is preliminary data.</text>
</comment>
<reference evidence="1" key="1">
    <citation type="submission" date="2021-06" db="EMBL/GenBank/DDBJ databases">
        <authorList>
            <person name="Kallberg Y."/>
            <person name="Tangrot J."/>
            <person name="Rosling A."/>
        </authorList>
    </citation>
    <scope>NUCLEOTIDE SEQUENCE</scope>
    <source>
        <strain evidence="1">AZ414A</strain>
    </source>
</reference>
<dbReference type="EMBL" id="CAJVPK010000097">
    <property type="protein sequence ID" value="CAG8448170.1"/>
    <property type="molecule type" value="Genomic_DNA"/>
</dbReference>
<name>A0A9N8YUU0_9GLOM</name>
<sequence length="213" mass="24754">MSYYFVIVGTKDNPIYELEFGTSGIKSGNIDSNLKKDESRHLNQFIVHSALDLVEEMQWNKFNDWLVSAFTTAGNIKFMLLHESKNEDGIRNFFNECYELYIKILMNPFYELNTRITSSSFDAKFIPFSTNNLRIFLTLRVLIRKATGVITARVAFQINELSFLFVVFMPLSIFYHQENHMINPVRSNLSNTFANSLIWFVKSNLLPMNEKGS</sequence>
<dbReference type="CDD" id="cd14825">
    <property type="entry name" value="TRAPPC2_sedlin"/>
    <property type="match status" value="1"/>
</dbReference>
<dbReference type="Pfam" id="PF04628">
    <property type="entry name" value="Sedlin_N"/>
    <property type="match status" value="1"/>
</dbReference>
<proteinExistence type="predicted"/>
<dbReference type="GO" id="GO:0005737">
    <property type="term" value="C:cytoplasm"/>
    <property type="evidence" value="ECO:0007669"/>
    <property type="project" value="GOC"/>
</dbReference>
<dbReference type="AlphaFoldDB" id="A0A9N8YUU0"/>
<dbReference type="Proteomes" id="UP000789706">
    <property type="component" value="Unassembled WGS sequence"/>
</dbReference>
<accession>A0A9N8YUU0</accession>
<dbReference type="InterPro" id="IPR006722">
    <property type="entry name" value="Sedlin"/>
</dbReference>
<keyword evidence="2" id="KW-1185">Reference proteome</keyword>
<organism evidence="1 2">
    <name type="scientific">Diversispora eburnea</name>
    <dbReference type="NCBI Taxonomy" id="1213867"/>
    <lineage>
        <taxon>Eukaryota</taxon>
        <taxon>Fungi</taxon>
        <taxon>Fungi incertae sedis</taxon>
        <taxon>Mucoromycota</taxon>
        <taxon>Glomeromycotina</taxon>
        <taxon>Glomeromycetes</taxon>
        <taxon>Diversisporales</taxon>
        <taxon>Diversisporaceae</taxon>
        <taxon>Diversispora</taxon>
    </lineage>
</organism>
<evidence type="ECO:0000313" key="2">
    <source>
        <dbReference type="Proteomes" id="UP000789706"/>
    </source>
</evidence>
<dbReference type="Gene3D" id="3.30.450.70">
    <property type="match status" value="1"/>
</dbReference>
<dbReference type="InterPro" id="IPR011012">
    <property type="entry name" value="Longin-like_dom_sf"/>
</dbReference>
<dbReference type="PANTHER" id="PTHR12403">
    <property type="entry name" value="TRAFFICKING PROTEIN PARTICLE COMPLEX SUBUNIT 2"/>
    <property type="match status" value="1"/>
</dbReference>
<gene>
    <name evidence="1" type="ORF">DEBURN_LOCUS1944</name>
</gene>
<dbReference type="SUPFAM" id="SSF64356">
    <property type="entry name" value="SNARE-like"/>
    <property type="match status" value="1"/>
</dbReference>
<dbReference type="GO" id="GO:0006888">
    <property type="term" value="P:endoplasmic reticulum to Golgi vesicle-mediated transport"/>
    <property type="evidence" value="ECO:0007669"/>
    <property type="project" value="InterPro"/>
</dbReference>
<dbReference type="OrthoDB" id="10252102at2759"/>